<feature type="compositionally biased region" description="Low complexity" evidence="6">
    <location>
        <begin position="1222"/>
        <end position="1249"/>
    </location>
</feature>
<feature type="region of interest" description="Disordered" evidence="6">
    <location>
        <begin position="1084"/>
        <end position="1260"/>
    </location>
</feature>
<reference evidence="9" key="1">
    <citation type="submission" date="2018-04" db="EMBL/GenBank/DDBJ databases">
        <authorList>
            <person name="Go L.Y."/>
            <person name="Mitchell J.A."/>
        </authorList>
    </citation>
    <scope>NUCLEOTIDE SEQUENCE</scope>
    <source>
        <tissue evidence="9">Whole organism</tissue>
    </source>
</reference>
<dbReference type="GO" id="GO:0003743">
    <property type="term" value="F:translation initiation factor activity"/>
    <property type="evidence" value="ECO:0007669"/>
    <property type="project" value="UniProtKB-KW"/>
</dbReference>
<feature type="compositionally biased region" description="Low complexity" evidence="6">
    <location>
        <begin position="27"/>
        <end position="47"/>
    </location>
</feature>
<dbReference type="InterPro" id="IPR016024">
    <property type="entry name" value="ARM-type_fold"/>
</dbReference>
<dbReference type="GO" id="GO:0003729">
    <property type="term" value="F:mRNA binding"/>
    <property type="evidence" value="ECO:0007669"/>
    <property type="project" value="TreeGrafter"/>
</dbReference>
<name>A0A336LVE8_CULSO</name>
<feature type="region of interest" description="Disordered" evidence="6">
    <location>
        <begin position="1"/>
        <end position="47"/>
    </location>
</feature>
<dbReference type="Pfam" id="PF21140">
    <property type="entry name" value="eIF4G1-like_eIF4E-bd"/>
    <property type="match status" value="1"/>
</dbReference>
<dbReference type="SMART" id="SM00543">
    <property type="entry name" value="MIF4G"/>
    <property type="match status" value="1"/>
</dbReference>
<dbReference type="PANTHER" id="PTHR23253">
    <property type="entry name" value="EUKARYOTIC TRANSLATION INITIATION FACTOR 4 GAMMA"/>
    <property type="match status" value="1"/>
</dbReference>
<dbReference type="InterPro" id="IPR003307">
    <property type="entry name" value="W2_domain"/>
</dbReference>
<feature type="compositionally biased region" description="Polar residues" evidence="6">
    <location>
        <begin position="1250"/>
        <end position="1260"/>
    </location>
</feature>
<feature type="compositionally biased region" description="Low complexity" evidence="6">
    <location>
        <begin position="275"/>
        <end position="284"/>
    </location>
</feature>
<reference evidence="10" key="2">
    <citation type="submission" date="2018-07" db="EMBL/GenBank/DDBJ databases">
        <authorList>
            <person name="Quirk P.G."/>
            <person name="Krulwich T.A."/>
        </authorList>
    </citation>
    <scope>NUCLEOTIDE SEQUENCE</scope>
</reference>
<evidence type="ECO:0000256" key="6">
    <source>
        <dbReference type="SAM" id="MobiDB-lite"/>
    </source>
</evidence>
<organism evidence="10">
    <name type="scientific">Culicoides sonorensis</name>
    <name type="common">Biting midge</name>
    <dbReference type="NCBI Taxonomy" id="179676"/>
    <lineage>
        <taxon>Eukaryota</taxon>
        <taxon>Metazoa</taxon>
        <taxon>Ecdysozoa</taxon>
        <taxon>Arthropoda</taxon>
        <taxon>Hexapoda</taxon>
        <taxon>Insecta</taxon>
        <taxon>Pterygota</taxon>
        <taxon>Neoptera</taxon>
        <taxon>Endopterygota</taxon>
        <taxon>Diptera</taxon>
        <taxon>Nematocera</taxon>
        <taxon>Chironomoidea</taxon>
        <taxon>Ceratopogonidae</taxon>
        <taxon>Ceratopogoninae</taxon>
        <taxon>Culicoides</taxon>
        <taxon>Monoculicoides</taxon>
    </lineage>
</organism>
<dbReference type="InterPro" id="IPR049485">
    <property type="entry name" value="eIF4G1-like_eIF4E-bd"/>
</dbReference>
<feature type="compositionally biased region" description="Basic and acidic residues" evidence="6">
    <location>
        <begin position="1041"/>
        <end position="1054"/>
    </location>
</feature>
<dbReference type="EMBL" id="UFQT01000224">
    <property type="protein sequence ID" value="SSX22016.1"/>
    <property type="molecule type" value="Genomic_DNA"/>
</dbReference>
<sequence>MSQNYNKGNEGHLNYYAPGGQPTNVPQNMQTMRNQQPQQQQQQQPGVYQGQLPVSVGHELKQIPAGMTANFPMYRPQLPQGYPYNTIQGHQRHNFILAQAGNVQGSQAYFITPQAAAAAFQQPTAYGLATQRAQNPFRAPQIPQQQLQFAYGPPIPQQQIYYQQQPIHQRHTIPQQIQTAPIAAAPNGINNIQPETTGIPLTQIIASQPSMPPPPQTPTQPIPVAVPVPVQTVPPVPQTPLEPRKKNILKIINPNTNENVLDTIPKPDKPEKSTEIPSITTPTPEFLINPAGGPIPLPALATLGFDGKRYGNGPIWTPPEQHVQPQMQTPVVSANVDGPSVIPKQQHKKIPKTVHTTNVSSTPTSATEPTSSPQNTANSVSHEKPIESPIIVEQSESFSETIEVQVTQSQVVETTDINEVTEEIEELSVKVNNTEFIDSNIEQENNEKCLEEINNESKEVIAEIQQNTEQSNVIVETLTTDNTDKSNTETSITITSTITTTGNTNLPQHQQLNTNVGSKDEPDRLSDFKQVMVKYGGQFAETAILPPGLIIKDTPMSDSNNSNLASGTTNTNNNINSSNKVNQEVKLDPSGVELEDDDADKENNIQNKKYLQEATVNKPLIEYHKEQWSPSNPDGKKFYTPEQLLQLGKLVAAIGKPCLKINPSIQNSLIPTQQFRVEAFLQKHRSNSQNKFNLNRPSQGNRGMHPMKQGMMQNQKQQPDTIKISLSLHEDVKLKEAANAWKPKHLLNDNNLSEDERSLRNLTDNFRCVLNKLTPENFSVLLKEVKQYHITKNDHLYACIQLIFEKAIAEPNFSVTYAEMCKQLSTICVNDGDGNSKQQFKKCLINQCQMEFENAHKIKSSKDRSDLLDKELDPVKKEELRESLEEEDYRMRKRAVGTVRFIGELYKIDLLTIKIMHTCVQLLLDPRTMDEESLECLCKLLTTVGKKMENDTRDCLSKYFQQLQDIIGRKSELKISSRIRFMIQDLIDLRHTRWVSRRNELNPKTMGQIQKELETEQRNIQLLNYNQGPGGMGHNQQGGRNRYDRRGPQMNYKPEKVSFDSKKMDFSRLAGNMETEQLGHAGYYQKWNTQGGGNKFQNDDDERDRDRDRGHYHHQQQQMPPPGFHHQPQHYQQMGGGNGPPSLPSMGMMHPFGNSNNNKQRGDKDMYRSRGSQEYRRDYRDNSNHHDNRYRGGMGGRESNDSLSRSSSFNSRNIGPPPGMMQQQQHQSSSASSSRLSSSSGRGSVDSQSNLYTGRNSNYSSNRSIEKKFECADPSNEEREVIIKTFKGIFEDFINARDEEYAVSEFNNVQRKYRWVAIYEYAAKLLEHKADERALLAQMCIVYIKSGNESLTVNELIKSFSSLCESGVDNEIDIPMIWTYIAEYLSPIMQEGILRIHDLLTIGDSCIKNKKGHVLLLAVLQQIDRKFHFDVTRDLWCQSGLRWHQFMPYFENEQIVKFIQTNALINALDKASSSNNNLNSRGNSGEGFVAPPTQKHEWTFVEHSIYQYCCREHPEENQLRQFIDDWLTKCNTNLDDSNFIVAFTAAIVHYCIDNKNEKSDGTKIYSLNDKRFIPIKQVLKYYVYKKPSRELESLIAINGVVHKLQYPQNLLHNIFSQLYDETVISRKGFLTWYNNKDFSNGIAKTLLRQWLMSNELYEEDSEHSSGEEND</sequence>
<evidence type="ECO:0000256" key="5">
    <source>
        <dbReference type="ARBA" id="ARBA00022917"/>
    </source>
</evidence>
<evidence type="ECO:0000313" key="10">
    <source>
        <dbReference type="EMBL" id="SSX22016.1"/>
    </source>
</evidence>
<comment type="similarity">
    <text evidence="1">Belongs to the eukaryotic initiation factor 4G family.</text>
</comment>
<feature type="compositionally biased region" description="Low complexity" evidence="6">
    <location>
        <begin position="1124"/>
        <end position="1133"/>
    </location>
</feature>
<evidence type="ECO:0000256" key="2">
    <source>
        <dbReference type="ARBA" id="ARBA00022540"/>
    </source>
</evidence>
<feature type="compositionally biased region" description="Low complexity" evidence="6">
    <location>
        <begin position="1201"/>
        <end position="1213"/>
    </location>
</feature>
<dbReference type="InterPro" id="IPR003891">
    <property type="entry name" value="Initiation_fac_eIF4g_MI"/>
</dbReference>
<dbReference type="SUPFAM" id="SSF48371">
    <property type="entry name" value="ARM repeat"/>
    <property type="match status" value="3"/>
</dbReference>
<protein>
    <submittedName>
        <fullName evidence="10">CSON005850 protein</fullName>
    </submittedName>
</protein>
<feature type="compositionally biased region" description="Basic and acidic residues" evidence="6">
    <location>
        <begin position="265"/>
        <end position="274"/>
    </location>
</feature>
<feature type="region of interest" description="Disordered" evidence="6">
    <location>
        <begin position="259"/>
        <end position="284"/>
    </location>
</feature>
<dbReference type="PROSITE" id="PS51363">
    <property type="entry name" value="W2"/>
    <property type="match status" value="1"/>
</dbReference>
<gene>
    <name evidence="10" type="primary">CSON005850</name>
</gene>
<dbReference type="GO" id="GO:0006417">
    <property type="term" value="P:regulation of translation"/>
    <property type="evidence" value="ECO:0007669"/>
    <property type="project" value="UniProtKB-KW"/>
</dbReference>
<feature type="domain" description="MI" evidence="8">
    <location>
        <begin position="1281"/>
        <end position="1404"/>
    </location>
</feature>
<accession>A0A336LVE8</accession>
<feature type="region of interest" description="Disordered" evidence="6">
    <location>
        <begin position="343"/>
        <end position="384"/>
    </location>
</feature>
<dbReference type="InterPro" id="IPR003890">
    <property type="entry name" value="MIF4G-like_typ-3"/>
</dbReference>
<feature type="compositionally biased region" description="Polar residues" evidence="6">
    <location>
        <begin position="506"/>
        <end position="517"/>
    </location>
</feature>
<keyword evidence="5" id="KW-0648">Protein biosynthesis</keyword>
<dbReference type="Gene3D" id="1.25.40.180">
    <property type="match status" value="3"/>
</dbReference>
<keyword evidence="2" id="KW-0396">Initiation factor</keyword>
<keyword evidence="3" id="KW-0597">Phosphoprotein</keyword>
<dbReference type="Pfam" id="PF02854">
    <property type="entry name" value="MIF4G"/>
    <property type="match status" value="1"/>
</dbReference>
<dbReference type="PROSITE" id="PS51366">
    <property type="entry name" value="MI"/>
    <property type="match status" value="1"/>
</dbReference>
<feature type="region of interest" description="Disordered" evidence="6">
    <location>
        <begin position="1026"/>
        <end position="1054"/>
    </location>
</feature>
<evidence type="ECO:0000259" key="8">
    <source>
        <dbReference type="PROSITE" id="PS51366"/>
    </source>
</evidence>
<evidence type="ECO:0000256" key="3">
    <source>
        <dbReference type="ARBA" id="ARBA00022553"/>
    </source>
</evidence>
<feature type="compositionally biased region" description="Basic and acidic residues" evidence="6">
    <location>
        <begin position="1160"/>
        <end position="1190"/>
    </location>
</feature>
<evidence type="ECO:0000259" key="7">
    <source>
        <dbReference type="PROSITE" id="PS51363"/>
    </source>
</evidence>
<dbReference type="PANTHER" id="PTHR23253:SF78">
    <property type="entry name" value="EUKARYOTIC TRANSLATION INITIATION FACTOR 4G1, ISOFORM B-RELATED"/>
    <property type="match status" value="1"/>
</dbReference>
<evidence type="ECO:0000256" key="1">
    <source>
        <dbReference type="ARBA" id="ARBA00005775"/>
    </source>
</evidence>
<evidence type="ECO:0000313" key="9">
    <source>
        <dbReference type="EMBL" id="SSX01636.1"/>
    </source>
</evidence>
<dbReference type="GO" id="GO:0016281">
    <property type="term" value="C:eukaryotic translation initiation factor 4F complex"/>
    <property type="evidence" value="ECO:0007669"/>
    <property type="project" value="TreeGrafter"/>
</dbReference>
<evidence type="ECO:0000256" key="4">
    <source>
        <dbReference type="ARBA" id="ARBA00022845"/>
    </source>
</evidence>
<feature type="domain" description="W2" evidence="7">
    <location>
        <begin position="1490"/>
        <end position="1667"/>
    </location>
</feature>
<dbReference type="OMA" id="HEMMQHM"/>
<proteinExistence type="inferred from homology"/>
<dbReference type="VEuPathDB" id="VectorBase:CSON005850"/>
<dbReference type="EMBL" id="UFQS01000224">
    <property type="protein sequence ID" value="SSX01636.1"/>
    <property type="molecule type" value="Genomic_DNA"/>
</dbReference>
<keyword evidence="4" id="KW-0810">Translation regulation</keyword>
<feature type="compositionally biased region" description="Low complexity" evidence="6">
    <location>
        <begin position="360"/>
        <end position="373"/>
    </location>
</feature>
<feature type="region of interest" description="Disordered" evidence="6">
    <location>
        <begin position="499"/>
        <end position="522"/>
    </location>
</feature>